<gene>
    <name evidence="2" type="ORF">A7J57_17730</name>
</gene>
<accession>A0A176WYR7</accession>
<evidence type="ECO:0000313" key="2">
    <source>
        <dbReference type="EMBL" id="OAE38320.1"/>
    </source>
</evidence>
<comment type="caution">
    <text evidence="2">The sequence shown here is derived from an EMBL/GenBank/DDBJ whole genome shotgun (WGS) entry which is preliminary data.</text>
</comment>
<name>A0A176WYR7_AGRTU</name>
<feature type="transmembrane region" description="Helical" evidence="1">
    <location>
        <begin position="74"/>
        <end position="97"/>
    </location>
</feature>
<dbReference type="Pfam" id="PF19602">
    <property type="entry name" value="DUF6107"/>
    <property type="match status" value="1"/>
</dbReference>
<dbReference type="EMBL" id="LXPS01000038">
    <property type="protein sequence ID" value="OAE38320.1"/>
    <property type="molecule type" value="Genomic_DNA"/>
</dbReference>
<organism evidence="2 3">
    <name type="scientific">Agrobacterium tumefaciens</name>
    <dbReference type="NCBI Taxonomy" id="358"/>
    <lineage>
        <taxon>Bacteria</taxon>
        <taxon>Pseudomonadati</taxon>
        <taxon>Pseudomonadota</taxon>
        <taxon>Alphaproteobacteria</taxon>
        <taxon>Hyphomicrobiales</taxon>
        <taxon>Rhizobiaceae</taxon>
        <taxon>Rhizobium/Agrobacterium group</taxon>
        <taxon>Agrobacterium</taxon>
        <taxon>Agrobacterium tumefaciens complex</taxon>
    </lineage>
</organism>
<sequence>MSEFANEAGIWAARITGAVAGAGVSLVYLLPKSRREAASRFITGVSCGMIFGGPIGLWIVQQLDIAGALSGREIMVAGSAAASMGAWWGLGVLVRIAERYSTRPRA</sequence>
<keyword evidence="1" id="KW-1133">Transmembrane helix</keyword>
<reference evidence="2 3" key="1">
    <citation type="submission" date="2016-05" db="EMBL/GenBank/DDBJ databases">
        <authorList>
            <person name="Lavstsen T."/>
            <person name="Jespersen J.S."/>
        </authorList>
    </citation>
    <scope>NUCLEOTIDE SEQUENCE [LARGE SCALE GENOMIC DNA]</scope>
    <source>
        <strain evidence="2 3">KCJ1736</strain>
    </source>
</reference>
<feature type="transmembrane region" description="Helical" evidence="1">
    <location>
        <begin position="12"/>
        <end position="29"/>
    </location>
</feature>
<protein>
    <submittedName>
        <fullName evidence="2">Uncharacterized protein</fullName>
    </submittedName>
</protein>
<keyword evidence="1" id="KW-0472">Membrane</keyword>
<dbReference type="AlphaFoldDB" id="A0A176WYR7"/>
<evidence type="ECO:0000256" key="1">
    <source>
        <dbReference type="SAM" id="Phobius"/>
    </source>
</evidence>
<keyword evidence="1" id="KW-0812">Transmembrane</keyword>
<proteinExistence type="predicted"/>
<dbReference type="RefSeq" id="WP_063950956.1">
    <property type="nucleotide sequence ID" value="NZ_LXPS01000038.1"/>
</dbReference>
<feature type="transmembrane region" description="Helical" evidence="1">
    <location>
        <begin position="41"/>
        <end position="59"/>
    </location>
</feature>
<evidence type="ECO:0000313" key="3">
    <source>
        <dbReference type="Proteomes" id="UP000077098"/>
    </source>
</evidence>
<dbReference type="InterPro" id="IPR046089">
    <property type="entry name" value="DUF6107"/>
</dbReference>
<dbReference type="Proteomes" id="UP000077098">
    <property type="component" value="Unassembled WGS sequence"/>
</dbReference>